<protein>
    <submittedName>
        <fullName evidence="1">Uncharacterized protein</fullName>
    </submittedName>
</protein>
<proteinExistence type="predicted"/>
<sequence>MSAQEIGPLDRLTVEPVQLRDFIHQRELVILELLFDVFLHQIRVVAYQVDIDHEKNLLKK</sequence>
<reference evidence="1" key="1">
    <citation type="submission" date="2019-08" db="EMBL/GenBank/DDBJ databases">
        <authorList>
            <person name="Kucharzyk K."/>
            <person name="Murdoch R.W."/>
            <person name="Higgins S."/>
            <person name="Loffler F."/>
        </authorList>
    </citation>
    <scope>NUCLEOTIDE SEQUENCE</scope>
</reference>
<accession>A0A645AXA6</accession>
<dbReference type="AlphaFoldDB" id="A0A645AXA6"/>
<comment type="caution">
    <text evidence="1">The sequence shown here is derived from an EMBL/GenBank/DDBJ whole genome shotgun (WGS) entry which is preliminary data.</text>
</comment>
<name>A0A645AXA6_9ZZZZ</name>
<evidence type="ECO:0000313" key="1">
    <source>
        <dbReference type="EMBL" id="MPM57800.1"/>
    </source>
</evidence>
<gene>
    <name evidence="1" type="ORF">SDC9_104623</name>
</gene>
<dbReference type="EMBL" id="VSSQ01016448">
    <property type="protein sequence ID" value="MPM57800.1"/>
    <property type="molecule type" value="Genomic_DNA"/>
</dbReference>
<organism evidence="1">
    <name type="scientific">bioreactor metagenome</name>
    <dbReference type="NCBI Taxonomy" id="1076179"/>
    <lineage>
        <taxon>unclassified sequences</taxon>
        <taxon>metagenomes</taxon>
        <taxon>ecological metagenomes</taxon>
    </lineage>
</organism>